<protein>
    <recommendedName>
        <fullName evidence="3">Erythromycin esterase family protein</fullName>
    </recommendedName>
</protein>
<comment type="caution">
    <text evidence="1">The sequence shown here is derived from an EMBL/GenBank/DDBJ whole genome shotgun (WGS) entry which is preliminary data.</text>
</comment>
<dbReference type="OrthoDB" id="9810066at2"/>
<evidence type="ECO:0000313" key="2">
    <source>
        <dbReference type="Proteomes" id="UP000283255"/>
    </source>
</evidence>
<organism evidence="1 2">
    <name type="scientific">Motilimonas pumila</name>
    <dbReference type="NCBI Taxonomy" id="2303987"/>
    <lineage>
        <taxon>Bacteria</taxon>
        <taxon>Pseudomonadati</taxon>
        <taxon>Pseudomonadota</taxon>
        <taxon>Gammaproteobacteria</taxon>
        <taxon>Alteromonadales</taxon>
        <taxon>Alteromonadales genera incertae sedis</taxon>
        <taxon>Motilimonas</taxon>
    </lineage>
</organism>
<accession>A0A418YJR8</accession>
<dbReference type="SUPFAM" id="SSF159501">
    <property type="entry name" value="EreA/ChaN-like"/>
    <property type="match status" value="1"/>
</dbReference>
<evidence type="ECO:0008006" key="3">
    <source>
        <dbReference type="Google" id="ProtNLM"/>
    </source>
</evidence>
<dbReference type="GO" id="GO:0046677">
    <property type="term" value="P:response to antibiotic"/>
    <property type="evidence" value="ECO:0007669"/>
    <property type="project" value="InterPro"/>
</dbReference>
<dbReference type="InterPro" id="IPR007815">
    <property type="entry name" value="Emycin_Estase"/>
</dbReference>
<dbReference type="PROSITE" id="PS51257">
    <property type="entry name" value="PROKAR_LIPOPROTEIN"/>
    <property type="match status" value="1"/>
</dbReference>
<dbReference type="AlphaFoldDB" id="A0A418YJR8"/>
<gene>
    <name evidence="1" type="ORF">D1Z90_00175</name>
</gene>
<dbReference type="RefSeq" id="WP_119908743.1">
    <property type="nucleotide sequence ID" value="NZ_QZCH01000001.1"/>
</dbReference>
<dbReference type="Gene3D" id="1.20.1440.30">
    <property type="entry name" value="Biosynthetic Protein domain"/>
    <property type="match status" value="1"/>
</dbReference>
<keyword evidence="2" id="KW-1185">Reference proteome</keyword>
<dbReference type="Pfam" id="PF05139">
    <property type="entry name" value="Erythro_esteras"/>
    <property type="match status" value="1"/>
</dbReference>
<name>A0A418YJR8_9GAMM</name>
<reference evidence="1 2" key="2">
    <citation type="submission" date="2019-01" db="EMBL/GenBank/DDBJ databases">
        <title>Motilimonas pumilus sp. nov., isolated from the gut of sea cucumber (Apostichopus japonicus).</title>
        <authorList>
            <person name="Wang F.-Q."/>
            <person name="Ren L.-H."/>
            <person name="Lin Y.-W."/>
            <person name="Sun G.-H."/>
            <person name="Du Z.-J."/>
            <person name="Zhao J.-X."/>
            <person name="Liu X.-J."/>
            <person name="Liu L.-J."/>
        </authorList>
    </citation>
    <scope>NUCLEOTIDE SEQUENCE [LARGE SCALE GENOMIC DNA]</scope>
    <source>
        <strain evidence="1 2">PLHSC7-2</strain>
    </source>
</reference>
<reference evidence="1 2" key="1">
    <citation type="submission" date="2018-09" db="EMBL/GenBank/DDBJ databases">
        <authorList>
            <person name="Wang F."/>
        </authorList>
    </citation>
    <scope>NUCLEOTIDE SEQUENCE [LARGE SCALE GENOMIC DNA]</scope>
    <source>
        <strain evidence="1 2">PLHSC7-2</strain>
    </source>
</reference>
<dbReference type="Proteomes" id="UP000283255">
    <property type="component" value="Unassembled WGS sequence"/>
</dbReference>
<dbReference type="Gene3D" id="3.30.1870.10">
    <property type="entry name" value="EreA-like, domain 2"/>
    <property type="match status" value="1"/>
</dbReference>
<dbReference type="EMBL" id="QZCH01000001">
    <property type="protein sequence ID" value="RJG51195.1"/>
    <property type="molecule type" value="Genomic_DNA"/>
</dbReference>
<sequence>MKSLWKVLPFTVIIAACGGSNGSSEDIGSSVQYNAIASTQISSDNSDLQPIIATLKDYDIIGLGEPTHGGALANRLRGRILKGLHQEGELELIIFEAGLYDGLAAWQQYLTKQQPLVEAITGPHANYMFMQRHSADIAQIVNYVDEQDQLLEPLALVGYEARLTSDPACLIQPGESRSVMFEELYQYLASKNINLTAMNTIYDIAPVMMCSWYFNTPYEQAQHQELMAALQQLEQALEQQSQQEDIPTYDPASPRDFRQYASFWLQIAKSLQGQALTTLHNEAYEYADARSADNVRWLRDVWFATSKQSAIWGHNIHVLNDPGTVTDVLVAQNPALSAYNVGFIQGSGEVVLMEFDYTLWPDTRYSFNYDANTLNRQLLSAGLPIAFIDLTTENQNLLLFSGNYPIHYHWGGGIHNATANIMNGLVFIPIEEPTTDRY</sequence>
<dbReference type="Gene3D" id="3.40.1660.10">
    <property type="entry name" value="EreA-like (biosynthetic domain)"/>
    <property type="match status" value="1"/>
</dbReference>
<proteinExistence type="predicted"/>
<evidence type="ECO:0000313" key="1">
    <source>
        <dbReference type="EMBL" id="RJG51195.1"/>
    </source>
</evidence>